<reference evidence="6" key="1">
    <citation type="submission" date="2011-07" db="EMBL/GenBank/DDBJ databases">
        <title>Complete genome sequence of Acetobacterium woodii.</title>
        <authorList>
            <person name="Poehlein A."/>
            <person name="Schmidt S."/>
            <person name="Kaster A.-K."/>
            <person name="Goenrich M."/>
            <person name="Vollmers J."/>
            <person name="Thuermer A."/>
            <person name="Gottschalk G."/>
            <person name="Thauer R.K."/>
            <person name="Daniel R."/>
            <person name="Mueller V."/>
        </authorList>
    </citation>
    <scope>NUCLEOTIDE SEQUENCE [LARGE SCALE GENOMIC DNA]</scope>
    <source>
        <strain evidence="6">ATCC 29683 / DSM 1030 / JCM 2381 / KCTC 1655 / WB1</strain>
    </source>
</reference>
<evidence type="ECO:0000259" key="3">
    <source>
        <dbReference type="PROSITE" id="PS51831"/>
    </source>
</evidence>
<keyword evidence="1" id="KW-0812">Transmembrane</keyword>
<dbReference type="KEGG" id="awo:Awo_c33750"/>
<dbReference type="InterPro" id="IPR006675">
    <property type="entry name" value="HDIG_dom"/>
</dbReference>
<proteinExistence type="predicted"/>
<dbReference type="GO" id="GO:0016787">
    <property type="term" value="F:hydrolase activity"/>
    <property type="evidence" value="ECO:0007669"/>
    <property type="project" value="UniProtKB-KW"/>
</dbReference>
<dbReference type="eggNOG" id="COG2199">
    <property type="taxonomic scope" value="Bacteria"/>
</dbReference>
<feature type="domain" description="HD-GYP" evidence="4">
    <location>
        <begin position="587"/>
        <end position="782"/>
    </location>
</feature>
<dbReference type="InterPro" id="IPR006674">
    <property type="entry name" value="HD_domain"/>
</dbReference>
<dbReference type="PANTHER" id="PTHR43155:SF2">
    <property type="entry name" value="CYCLIC DI-GMP PHOSPHODIESTERASE PA4108"/>
    <property type="match status" value="1"/>
</dbReference>
<dbReference type="Gene3D" id="3.30.70.270">
    <property type="match status" value="1"/>
</dbReference>
<evidence type="ECO:0000259" key="2">
    <source>
        <dbReference type="PROSITE" id="PS50887"/>
    </source>
</evidence>
<feature type="transmembrane region" description="Helical" evidence="1">
    <location>
        <begin position="67"/>
        <end position="95"/>
    </location>
</feature>
<name>H6LKZ4_ACEWD</name>
<keyword evidence="5" id="KW-0378">Hydrolase</keyword>
<dbReference type="PROSITE" id="PS51831">
    <property type="entry name" value="HD"/>
    <property type="match status" value="1"/>
</dbReference>
<dbReference type="CDD" id="cd01949">
    <property type="entry name" value="GGDEF"/>
    <property type="match status" value="1"/>
</dbReference>
<organism evidence="5 6">
    <name type="scientific">Acetobacterium woodii (strain ATCC 29683 / DSM 1030 / JCM 2381 / KCTC 1655 / WB1)</name>
    <dbReference type="NCBI Taxonomy" id="931626"/>
    <lineage>
        <taxon>Bacteria</taxon>
        <taxon>Bacillati</taxon>
        <taxon>Bacillota</taxon>
        <taxon>Clostridia</taxon>
        <taxon>Eubacteriales</taxon>
        <taxon>Eubacteriaceae</taxon>
        <taxon>Acetobacterium</taxon>
    </lineage>
</organism>
<dbReference type="CDD" id="cd00077">
    <property type="entry name" value="HDc"/>
    <property type="match status" value="1"/>
</dbReference>
<dbReference type="EMBL" id="CP002987">
    <property type="protein sequence ID" value="AFA50103.1"/>
    <property type="molecule type" value="Genomic_DNA"/>
</dbReference>
<evidence type="ECO:0000259" key="4">
    <source>
        <dbReference type="PROSITE" id="PS51832"/>
    </source>
</evidence>
<dbReference type="HOGENOM" id="CLU_009476_1_1_9"/>
<dbReference type="Proteomes" id="UP000007177">
    <property type="component" value="Chromosome"/>
</dbReference>
<evidence type="ECO:0000256" key="1">
    <source>
        <dbReference type="SAM" id="Phobius"/>
    </source>
</evidence>
<dbReference type="NCBIfam" id="TIGR00254">
    <property type="entry name" value="GGDEF"/>
    <property type="match status" value="1"/>
</dbReference>
<reference evidence="5 6" key="2">
    <citation type="journal article" date="2012" name="PLoS ONE">
        <title>An ancient pathway combining carbon dioxide fixation with the generation and utilization of a sodium ion gradient for ATP synthesis.</title>
        <authorList>
            <person name="Poehlein A."/>
            <person name="Schmidt S."/>
            <person name="Kaster A.K."/>
            <person name="Goenrich M."/>
            <person name="Vollmers J."/>
            <person name="Thurmer A."/>
            <person name="Bertsch J."/>
            <person name="Schuchmann K."/>
            <person name="Voigt B."/>
            <person name="Hecker M."/>
            <person name="Daniel R."/>
            <person name="Thauer R.K."/>
            <person name="Gottschalk G."/>
            <person name="Muller V."/>
        </authorList>
    </citation>
    <scope>NUCLEOTIDE SEQUENCE [LARGE SCALE GENOMIC DNA]</scope>
    <source>
        <strain evidence="6">ATCC 29683 / DSM 1030 / JCM 2381 / KCTC 1655 / WB1</strain>
    </source>
</reference>
<keyword evidence="6" id="KW-1185">Reference proteome</keyword>
<dbReference type="PROSITE" id="PS50887">
    <property type="entry name" value="GGDEF"/>
    <property type="match status" value="1"/>
</dbReference>
<dbReference type="InterPro" id="IPR000160">
    <property type="entry name" value="GGDEF_dom"/>
</dbReference>
<dbReference type="STRING" id="931626.Awo_c33750"/>
<feature type="transmembrane region" description="Helical" evidence="1">
    <location>
        <begin position="33"/>
        <end position="55"/>
    </location>
</feature>
<dbReference type="PANTHER" id="PTHR43155">
    <property type="entry name" value="CYCLIC DI-GMP PHOSPHODIESTERASE PA4108-RELATED"/>
    <property type="match status" value="1"/>
</dbReference>
<dbReference type="eggNOG" id="COG2206">
    <property type="taxonomic scope" value="Bacteria"/>
</dbReference>
<dbReference type="SMART" id="SM00471">
    <property type="entry name" value="HDc"/>
    <property type="match status" value="1"/>
</dbReference>
<feature type="domain" description="HD" evidence="3">
    <location>
        <begin position="609"/>
        <end position="731"/>
    </location>
</feature>
<gene>
    <name evidence="5" type="ordered locus">Awo_c33750</name>
</gene>
<dbReference type="Gene3D" id="1.10.3210.10">
    <property type="entry name" value="Hypothetical protein af1432"/>
    <property type="match status" value="1"/>
</dbReference>
<dbReference type="PROSITE" id="PS51832">
    <property type="entry name" value="HD_GYP"/>
    <property type="match status" value="1"/>
</dbReference>
<dbReference type="SUPFAM" id="SSF109604">
    <property type="entry name" value="HD-domain/PDEase-like"/>
    <property type="match status" value="1"/>
</dbReference>
<feature type="transmembrane region" description="Helical" evidence="1">
    <location>
        <begin position="133"/>
        <end position="152"/>
    </location>
</feature>
<dbReference type="Pfam" id="PF13487">
    <property type="entry name" value="HD_5"/>
    <property type="match status" value="1"/>
</dbReference>
<dbReference type="AlphaFoldDB" id="H6LKZ4"/>
<accession>H6LKZ4</accession>
<evidence type="ECO:0000313" key="5">
    <source>
        <dbReference type="EMBL" id="AFA50103.1"/>
    </source>
</evidence>
<feature type="transmembrane region" description="Helical" evidence="1">
    <location>
        <begin position="168"/>
        <end position="191"/>
    </location>
</feature>
<dbReference type="InterPro" id="IPR029787">
    <property type="entry name" value="Nucleotide_cyclase"/>
</dbReference>
<evidence type="ECO:0000313" key="6">
    <source>
        <dbReference type="Proteomes" id="UP000007177"/>
    </source>
</evidence>
<protein>
    <submittedName>
        <fullName evidence="5">Diguanylate cyclase and metal dependent phosphohydrolase</fullName>
    </submittedName>
</protein>
<dbReference type="eggNOG" id="COG0697">
    <property type="taxonomic scope" value="Bacteria"/>
</dbReference>
<sequence length="784" mass="88971">MVRCFHSRVHPGSLCFFVFIVEFIGLKDRFFKMFYLIIIGLVNIINVFSGIFLAAPQAVSSPDGDVIFVYSISWPVSILFVVCGSITLHMLYLLFRYSKTNELAKKQFMPIVLGILIVFVGHLALLIPLFKGFPTDILSGVCFAFFLFYALYQRRLFKLTLLFSRGSCYAIAAGLSLLLFSNFIGLLQSFINMNLSIFKEHSVLIISVFFTIATFLIYQGMKQFIDRVFTKEEIYQNENLKEFSLSVSKSLNVNEILEQLVDVIHKTIAVKKIYICIGNEKNDAYIMAHSTSALDKKSFFIRKDSPIVAWLSENEEILLMKDFKRSVSYKSMWEDEKKQLADLKIECFVSLKDAGDLVGIVLLSDKDKHRNFTLDDLSFLGSVESIGSIAVRNSKLYEKACLEARTDELTGLLNRKYFYETIQNEYEKSKGQSLALIILNIDDFKLYNQLYGNKEGDLALQKISRIIQAIVGSNGYVARYSGKEFAIILPLYDLLGAKNLAENIRLQISEMHKRVVEYSFKTLTLSGGICSIPYAASSVKELIDNADRAIYYVKRNGKNAIMTYSERDHNFVSGNVTKDTLRQKESVYSDYETTIYALTAAIDTKDHYTFDHSNNVAYYAVELAYACGMNQETAESIREAALLHDIGKIGIPEHILNKPGKLTAEEYEIIKGHVENSINIIRHLPSLDYVIPAVIGHHERYDGLGYPRRISKEDIPISARILCIADSFDAMISERSYKKPYSVNRTLEIISEECGLQFDPELAHIFIEAVNNGSIKVNPTIKCI</sequence>
<dbReference type="SUPFAM" id="SSF55781">
    <property type="entry name" value="GAF domain-like"/>
    <property type="match status" value="1"/>
</dbReference>
<dbReference type="InterPro" id="IPR043128">
    <property type="entry name" value="Rev_trsase/Diguanyl_cyclase"/>
</dbReference>
<dbReference type="Gene3D" id="3.30.450.40">
    <property type="match status" value="1"/>
</dbReference>
<dbReference type="SUPFAM" id="SSF55073">
    <property type="entry name" value="Nucleotide cyclase"/>
    <property type="match status" value="1"/>
</dbReference>
<keyword evidence="1" id="KW-1133">Transmembrane helix</keyword>
<feature type="transmembrane region" description="Helical" evidence="1">
    <location>
        <begin position="6"/>
        <end position="26"/>
    </location>
</feature>
<dbReference type="InterPro" id="IPR037522">
    <property type="entry name" value="HD_GYP_dom"/>
</dbReference>
<feature type="transmembrane region" description="Helical" evidence="1">
    <location>
        <begin position="203"/>
        <end position="221"/>
    </location>
</feature>
<dbReference type="InterPro" id="IPR029016">
    <property type="entry name" value="GAF-like_dom_sf"/>
</dbReference>
<dbReference type="NCBIfam" id="TIGR00277">
    <property type="entry name" value="HDIG"/>
    <property type="match status" value="1"/>
</dbReference>
<dbReference type="InterPro" id="IPR003607">
    <property type="entry name" value="HD/PDEase_dom"/>
</dbReference>
<dbReference type="Pfam" id="PF00990">
    <property type="entry name" value="GGDEF"/>
    <property type="match status" value="1"/>
</dbReference>
<feature type="transmembrane region" description="Helical" evidence="1">
    <location>
        <begin position="107"/>
        <end position="127"/>
    </location>
</feature>
<dbReference type="SMART" id="SM00267">
    <property type="entry name" value="GGDEF"/>
    <property type="match status" value="1"/>
</dbReference>
<feature type="domain" description="GGDEF" evidence="2">
    <location>
        <begin position="432"/>
        <end position="566"/>
    </location>
</feature>
<keyword evidence="1" id="KW-0472">Membrane</keyword>
<dbReference type="eggNOG" id="COG2203">
    <property type="taxonomic scope" value="Bacteria"/>
</dbReference>